<dbReference type="InterPro" id="IPR018483">
    <property type="entry name" value="Carb_kinase_FGGY_CS"/>
</dbReference>
<keyword evidence="8" id="KW-0067">ATP-binding</keyword>
<feature type="domain" description="Carbohydrate kinase FGGY C-terminal" evidence="14">
    <location>
        <begin position="265"/>
        <end position="455"/>
    </location>
</feature>
<evidence type="ECO:0000256" key="1">
    <source>
        <dbReference type="ARBA" id="ARBA00005190"/>
    </source>
</evidence>
<dbReference type="GeneID" id="136800668"/>
<dbReference type="InterPro" id="IPR005999">
    <property type="entry name" value="Glycerol_kin"/>
</dbReference>
<evidence type="ECO:0000256" key="11">
    <source>
        <dbReference type="ARBA" id="ARBA00071571"/>
    </source>
</evidence>
<evidence type="ECO:0000259" key="14">
    <source>
        <dbReference type="Pfam" id="PF02782"/>
    </source>
</evidence>
<dbReference type="UniPathway" id="UPA00618">
    <property type="reaction ID" value="UER00672"/>
</dbReference>
<evidence type="ECO:0000256" key="3">
    <source>
        <dbReference type="ARBA" id="ARBA00012099"/>
    </source>
</evidence>
<dbReference type="PROSITE" id="PS00933">
    <property type="entry name" value="FGGY_KINASES_1"/>
    <property type="match status" value="1"/>
</dbReference>
<dbReference type="GO" id="GO:0004370">
    <property type="term" value="F:glycerol kinase activity"/>
    <property type="evidence" value="ECO:0007669"/>
    <property type="project" value="UniProtKB-EC"/>
</dbReference>
<dbReference type="Pfam" id="PF00370">
    <property type="entry name" value="FGGY_N"/>
    <property type="match status" value="1"/>
</dbReference>
<evidence type="ECO:0000256" key="10">
    <source>
        <dbReference type="ARBA" id="ARBA00052101"/>
    </source>
</evidence>
<dbReference type="InterPro" id="IPR000577">
    <property type="entry name" value="Carb_kinase_FGGY"/>
</dbReference>
<comment type="similarity">
    <text evidence="2 12">Belongs to the FGGY kinase family.</text>
</comment>
<dbReference type="GO" id="GO:0005739">
    <property type="term" value="C:mitochondrion"/>
    <property type="evidence" value="ECO:0007669"/>
    <property type="project" value="TreeGrafter"/>
</dbReference>
<protein>
    <recommendedName>
        <fullName evidence="11">Probable glycerol kinase</fullName>
        <ecNumber evidence="3">2.7.1.30</ecNumber>
    </recommendedName>
    <alternativeName>
        <fullName evidence="9">ATP:glycerol 3-phosphotransferase</fullName>
    </alternativeName>
</protein>
<evidence type="ECO:0000256" key="4">
    <source>
        <dbReference type="ARBA" id="ARBA00022679"/>
    </source>
</evidence>
<dbReference type="GO" id="GO:0019563">
    <property type="term" value="P:glycerol catabolic process"/>
    <property type="evidence" value="ECO:0007669"/>
    <property type="project" value="UniProtKB-UniPathway"/>
</dbReference>
<dbReference type="PROSITE" id="PS00445">
    <property type="entry name" value="FGGY_KINASES_2"/>
    <property type="match status" value="1"/>
</dbReference>
<dbReference type="FunFam" id="3.30.420.40:FF:000108">
    <property type="entry name" value="Glycerol kinase, glycosomal"/>
    <property type="match status" value="1"/>
</dbReference>
<reference evidence="15" key="1">
    <citation type="submission" date="2021-01" db="UniProtKB">
        <authorList>
            <consortium name="EnsemblMetazoa"/>
        </authorList>
    </citation>
    <scope>IDENTIFICATION</scope>
</reference>
<evidence type="ECO:0000256" key="5">
    <source>
        <dbReference type="ARBA" id="ARBA00022741"/>
    </source>
</evidence>
<dbReference type="Pfam" id="PF02782">
    <property type="entry name" value="FGGY_C"/>
    <property type="match status" value="1"/>
</dbReference>
<keyword evidence="4 12" id="KW-0808">Transferase</keyword>
<keyword evidence="5" id="KW-0547">Nucleotide-binding</keyword>
<evidence type="ECO:0000256" key="7">
    <source>
        <dbReference type="ARBA" id="ARBA00022798"/>
    </source>
</evidence>
<dbReference type="AlphaFoldDB" id="A0A7M5TT89"/>
<keyword evidence="6 12" id="KW-0418">Kinase</keyword>
<dbReference type="GO" id="GO:0005524">
    <property type="term" value="F:ATP binding"/>
    <property type="evidence" value="ECO:0007669"/>
    <property type="project" value="UniProtKB-KW"/>
</dbReference>
<feature type="domain" description="Carbohydrate kinase FGGY N-terminal" evidence="13">
    <location>
        <begin position="3"/>
        <end position="255"/>
    </location>
</feature>
<dbReference type="SUPFAM" id="SSF53067">
    <property type="entry name" value="Actin-like ATPase domain"/>
    <property type="match status" value="2"/>
</dbReference>
<evidence type="ECO:0000256" key="6">
    <source>
        <dbReference type="ARBA" id="ARBA00022777"/>
    </source>
</evidence>
<dbReference type="CDD" id="cd07792">
    <property type="entry name" value="ASKHA_NBD_FGGY_GK1-3-like"/>
    <property type="match status" value="1"/>
</dbReference>
<proteinExistence type="inferred from homology"/>
<dbReference type="PANTHER" id="PTHR10196">
    <property type="entry name" value="SUGAR KINASE"/>
    <property type="match status" value="1"/>
</dbReference>
<dbReference type="FunFam" id="3.30.420.40:FF:000177">
    <property type="entry name" value="Glycerol kinase"/>
    <property type="match status" value="1"/>
</dbReference>
<dbReference type="InterPro" id="IPR043129">
    <property type="entry name" value="ATPase_NBD"/>
</dbReference>
<comment type="catalytic activity">
    <reaction evidence="10">
        <text>glycerol + ATP = sn-glycerol 3-phosphate + ADP + H(+)</text>
        <dbReference type="Rhea" id="RHEA:21644"/>
        <dbReference type="ChEBI" id="CHEBI:15378"/>
        <dbReference type="ChEBI" id="CHEBI:17754"/>
        <dbReference type="ChEBI" id="CHEBI:30616"/>
        <dbReference type="ChEBI" id="CHEBI:57597"/>
        <dbReference type="ChEBI" id="CHEBI:456216"/>
        <dbReference type="EC" id="2.7.1.30"/>
    </reaction>
</comment>
<evidence type="ECO:0000256" key="12">
    <source>
        <dbReference type="RuleBase" id="RU003733"/>
    </source>
</evidence>
<dbReference type="InterPro" id="IPR018485">
    <property type="entry name" value="FGGY_C"/>
</dbReference>
<evidence type="ECO:0000259" key="13">
    <source>
        <dbReference type="Pfam" id="PF00370"/>
    </source>
</evidence>
<keyword evidence="16" id="KW-1185">Reference proteome</keyword>
<evidence type="ECO:0000256" key="2">
    <source>
        <dbReference type="ARBA" id="ARBA00009156"/>
    </source>
</evidence>
<name>A0A7M5TT89_9CNID</name>
<dbReference type="GO" id="GO:0046167">
    <property type="term" value="P:glycerol-3-phosphate biosynthetic process"/>
    <property type="evidence" value="ECO:0007669"/>
    <property type="project" value="TreeGrafter"/>
</dbReference>
<dbReference type="GO" id="GO:0006641">
    <property type="term" value="P:triglyceride metabolic process"/>
    <property type="evidence" value="ECO:0007669"/>
    <property type="project" value="TreeGrafter"/>
</dbReference>
<comment type="pathway">
    <text evidence="1">Polyol metabolism; glycerol degradation via glycerol kinase pathway; sn-glycerol 3-phosphate from glycerol: step 1/1.</text>
</comment>
<dbReference type="PIRSF" id="PIRSF000538">
    <property type="entry name" value="GlpK"/>
    <property type="match status" value="1"/>
</dbReference>
<evidence type="ECO:0000313" key="15">
    <source>
        <dbReference type="EnsemblMetazoa" id="CLYHEMP001521.1"/>
    </source>
</evidence>
<organism evidence="15 16">
    <name type="scientific">Clytia hemisphaerica</name>
    <dbReference type="NCBI Taxonomy" id="252671"/>
    <lineage>
        <taxon>Eukaryota</taxon>
        <taxon>Metazoa</taxon>
        <taxon>Cnidaria</taxon>
        <taxon>Hydrozoa</taxon>
        <taxon>Hydroidolina</taxon>
        <taxon>Leptothecata</taxon>
        <taxon>Obeliida</taxon>
        <taxon>Clytiidae</taxon>
        <taxon>Clytia</taxon>
    </lineage>
</organism>
<dbReference type="Proteomes" id="UP000594262">
    <property type="component" value="Unplaced"/>
</dbReference>
<dbReference type="NCBIfam" id="TIGR01311">
    <property type="entry name" value="glycerol_kin"/>
    <property type="match status" value="1"/>
</dbReference>
<evidence type="ECO:0000256" key="9">
    <source>
        <dbReference type="ARBA" id="ARBA00043149"/>
    </source>
</evidence>
<dbReference type="OrthoDB" id="5422795at2759"/>
<dbReference type="InterPro" id="IPR042018">
    <property type="entry name" value="GK1-3_metazoan-type"/>
</dbReference>
<evidence type="ECO:0000256" key="8">
    <source>
        <dbReference type="ARBA" id="ARBA00022840"/>
    </source>
</evidence>
<dbReference type="InterPro" id="IPR018484">
    <property type="entry name" value="FGGY_N"/>
</dbReference>
<dbReference type="NCBIfam" id="NF000756">
    <property type="entry name" value="PRK00047.1"/>
    <property type="match status" value="1"/>
</dbReference>
<dbReference type="EnsemblMetazoa" id="CLYHEMT001521.1">
    <property type="protein sequence ID" value="CLYHEMP001521.1"/>
    <property type="gene ID" value="CLYHEMG001521"/>
</dbReference>
<evidence type="ECO:0000313" key="16">
    <source>
        <dbReference type="Proteomes" id="UP000594262"/>
    </source>
</evidence>
<accession>A0A7M5TT89</accession>
<dbReference type="PANTHER" id="PTHR10196:SF69">
    <property type="entry name" value="GLYCEROL KINASE"/>
    <property type="match status" value="1"/>
</dbReference>
<dbReference type="RefSeq" id="XP_066913420.1">
    <property type="nucleotide sequence ID" value="XM_067057319.1"/>
</dbReference>
<dbReference type="Gene3D" id="3.30.420.40">
    <property type="match status" value="2"/>
</dbReference>
<sequence>MSYVGAIDQGTSSSRFLLFSSETEEVIASHQVETTSHYPHEGWCQQDPKEILSTVLLCIEETLKKCSVDIKQIKSIGITNQRESTIVWDKTTGNHIYPAIIWLDGRTGETVEKLIAKTPSKSKEEFQHLCGLPISTYFSAVKLRWILDNCVEAEKALQEDRLCFGTVDTWLLWNLTGGVKGGVYATDVTNASRTMLMNLSTLQWDDQMCKFFDVPKSMLPEIRSSSEIYGKMKTGSLTGIPISGILGDQQAALVGQKCFKEGQAKNTYGTGNFLLYNTGEKPVFSKHGLLTTVGYQFGKDQAATYALEGSIAITGAAVKWLRDNLGLIKSAAETEELAASVSDNGDVYFVPAFSGLFAPYWQTDARGVIIGLTQYTTKAHIVRATLEAVCFQTREILESMDLDSGIPLNELLVDGGMTINEFLMQLQSNILGINVVRAKMAETTALGAAIAAGRASGVDCWKIKEISSIGKDVFSPKNTDQERDAQFVKWKEAIKRSLGWKQ</sequence>
<keyword evidence="7" id="KW-0319">Glycerol metabolism</keyword>
<dbReference type="EC" id="2.7.1.30" evidence="3"/>